<keyword evidence="4 8" id="KW-0812">Transmembrane</keyword>
<feature type="transmembrane region" description="Helical" evidence="8">
    <location>
        <begin position="115"/>
        <end position="137"/>
    </location>
</feature>
<evidence type="ECO:0000256" key="7">
    <source>
        <dbReference type="SAM" id="MobiDB-lite"/>
    </source>
</evidence>
<protein>
    <submittedName>
        <fullName evidence="13">Mechanosensitive ion channel</fullName>
    </submittedName>
</protein>
<accession>A0A839HN16</accession>
<proteinExistence type="inferred from homology"/>
<evidence type="ECO:0000256" key="5">
    <source>
        <dbReference type="ARBA" id="ARBA00022989"/>
    </source>
</evidence>
<dbReference type="Gene3D" id="1.10.287.1260">
    <property type="match status" value="1"/>
</dbReference>
<dbReference type="PANTHER" id="PTHR30347">
    <property type="entry name" value="POTASSIUM CHANNEL RELATED"/>
    <property type="match status" value="1"/>
</dbReference>
<dbReference type="RefSeq" id="WP_182661414.1">
    <property type="nucleotide sequence ID" value="NZ_JACIVI010000001.1"/>
</dbReference>
<dbReference type="PANTHER" id="PTHR30347:SF1">
    <property type="entry name" value="MECHANOSENSITIVE CHANNEL MSCK"/>
    <property type="match status" value="1"/>
</dbReference>
<dbReference type="SUPFAM" id="SSF82861">
    <property type="entry name" value="Mechanosensitive channel protein MscS (YggB), transmembrane region"/>
    <property type="match status" value="1"/>
</dbReference>
<evidence type="ECO:0000256" key="8">
    <source>
        <dbReference type="SAM" id="Phobius"/>
    </source>
</evidence>
<feature type="transmembrane region" description="Helical" evidence="8">
    <location>
        <begin position="258"/>
        <end position="286"/>
    </location>
</feature>
<dbReference type="Gene3D" id="3.30.70.100">
    <property type="match status" value="1"/>
</dbReference>
<dbReference type="GO" id="GO:0008381">
    <property type="term" value="F:mechanosensitive monoatomic ion channel activity"/>
    <property type="evidence" value="ECO:0007669"/>
    <property type="project" value="UniProtKB-ARBA"/>
</dbReference>
<evidence type="ECO:0000256" key="4">
    <source>
        <dbReference type="ARBA" id="ARBA00022692"/>
    </source>
</evidence>
<sequence>MRPLWLLGLLLPWAAGAQAQAGARAQPSVTEDLNLLLTALTQPHALRELAVLAASLAMAALLVWALRQAQLKAGRLLVGKRLIDGAVFPLLAFLLAAIARRLVFPGQTLLPVFQLALPILFSLALIRSAVHVLRMALPESGWVRIFERWLSWLVWVGVVLWVTGVLPVLLAELDEISWTLGGKPVTLRKLIEGAISAAIVLMVALWVSAAIESRLLAGAVGESLSLRKVASNVVRALLMFVGLLIALSTVGIDLTALGVLGGAIGVGIGFGLQKLAANYVSGFVILAERSLRIGDWVRIDNFEGRIADISTRYTRVRSAGGRESLVPNEMLITTRVENLSLADPNVLLQTIVQVAYGTDVHGLRARVVEAVARVPRVLATPGPSCNLTAFAADGLELTVSFWIADPDNGQANVRSDVNLALLALFQQMAVDIPFPQRVLHLPPGAGLAQAPGGPGAPRSDLPPTP</sequence>
<comment type="subcellular location">
    <subcellularLocation>
        <location evidence="1">Cell membrane</location>
        <topology evidence="1">Multi-pass membrane protein</topology>
    </subcellularLocation>
</comment>
<evidence type="ECO:0000313" key="14">
    <source>
        <dbReference type="Proteomes" id="UP000586093"/>
    </source>
</evidence>
<feature type="transmembrane region" description="Helical" evidence="8">
    <location>
        <begin position="49"/>
        <end position="66"/>
    </location>
</feature>
<feature type="region of interest" description="Disordered" evidence="7">
    <location>
        <begin position="445"/>
        <end position="465"/>
    </location>
</feature>
<evidence type="ECO:0000256" key="1">
    <source>
        <dbReference type="ARBA" id="ARBA00004651"/>
    </source>
</evidence>
<comment type="caution">
    <text evidence="13">The sequence shown here is derived from an EMBL/GenBank/DDBJ whole genome shotgun (WGS) entry which is preliminary data.</text>
</comment>
<reference evidence="13 14" key="1">
    <citation type="submission" date="2020-08" db="EMBL/GenBank/DDBJ databases">
        <title>Aquariorum lacteus gen. nov., sp. nov., a new member of the family Comamonadaceae, isolated from freshwater aquarium.</title>
        <authorList>
            <person name="Chun S.-J."/>
        </authorList>
    </citation>
    <scope>NUCLEOTIDE SEQUENCE [LARGE SCALE GENOMIC DNA]</scope>
    <source>
        <strain evidence="13 14">SJAQ100</strain>
    </source>
</reference>
<dbReference type="SUPFAM" id="SSF50182">
    <property type="entry name" value="Sm-like ribonucleoproteins"/>
    <property type="match status" value="1"/>
</dbReference>
<feature type="transmembrane region" description="Helical" evidence="8">
    <location>
        <begin position="190"/>
        <end position="211"/>
    </location>
</feature>
<dbReference type="InterPro" id="IPR052702">
    <property type="entry name" value="MscS-like_channel"/>
</dbReference>
<name>A0A839HN16_9BURK</name>
<dbReference type="Gene3D" id="2.30.30.60">
    <property type="match status" value="1"/>
</dbReference>
<dbReference type="InterPro" id="IPR006685">
    <property type="entry name" value="MscS_channel_2nd"/>
</dbReference>
<evidence type="ECO:0000256" key="2">
    <source>
        <dbReference type="ARBA" id="ARBA00008017"/>
    </source>
</evidence>
<dbReference type="Pfam" id="PF21082">
    <property type="entry name" value="MS_channel_3rd"/>
    <property type="match status" value="1"/>
</dbReference>
<feature type="transmembrane region" description="Helical" evidence="8">
    <location>
        <begin position="149"/>
        <end position="170"/>
    </location>
</feature>
<dbReference type="SUPFAM" id="SSF82689">
    <property type="entry name" value="Mechanosensitive channel protein MscS (YggB), C-terminal domain"/>
    <property type="match status" value="1"/>
</dbReference>
<dbReference type="InterPro" id="IPR010920">
    <property type="entry name" value="LSM_dom_sf"/>
</dbReference>
<dbReference type="AlphaFoldDB" id="A0A839HN16"/>
<feature type="transmembrane region" description="Helical" evidence="8">
    <location>
        <begin position="232"/>
        <end position="252"/>
    </location>
</feature>
<evidence type="ECO:0000256" key="9">
    <source>
        <dbReference type="SAM" id="SignalP"/>
    </source>
</evidence>
<feature type="domain" description="Mechanosensitive ion channel MscS C-terminal" evidence="11">
    <location>
        <begin position="350"/>
        <end position="430"/>
    </location>
</feature>
<evidence type="ECO:0000259" key="11">
    <source>
        <dbReference type="Pfam" id="PF21082"/>
    </source>
</evidence>
<keyword evidence="5 8" id="KW-1133">Transmembrane helix</keyword>
<dbReference type="Pfam" id="PF21088">
    <property type="entry name" value="MS_channel_1st"/>
    <property type="match status" value="1"/>
</dbReference>
<feature type="chain" id="PRO_5032457190" evidence="9">
    <location>
        <begin position="20"/>
        <end position="465"/>
    </location>
</feature>
<feature type="transmembrane region" description="Helical" evidence="8">
    <location>
        <begin position="86"/>
        <end position="103"/>
    </location>
</feature>
<keyword evidence="6 8" id="KW-0472">Membrane</keyword>
<feature type="domain" description="Mechanosensitive ion channel MscS" evidence="10">
    <location>
        <begin position="275"/>
        <end position="340"/>
    </location>
</feature>
<keyword evidence="3" id="KW-1003">Cell membrane</keyword>
<keyword evidence="14" id="KW-1185">Reference proteome</keyword>
<dbReference type="InterPro" id="IPR023408">
    <property type="entry name" value="MscS_beta-dom_sf"/>
</dbReference>
<dbReference type="InterPro" id="IPR011014">
    <property type="entry name" value="MscS_channel_TM-2"/>
</dbReference>
<comment type="similarity">
    <text evidence="2">Belongs to the MscS (TC 1.A.23) family.</text>
</comment>
<feature type="domain" description="Mechanosensitive ion channel transmembrane helices 2/3" evidence="12">
    <location>
        <begin position="232"/>
        <end position="273"/>
    </location>
</feature>
<dbReference type="Pfam" id="PF00924">
    <property type="entry name" value="MS_channel_2nd"/>
    <property type="match status" value="1"/>
</dbReference>
<dbReference type="InterPro" id="IPR049142">
    <property type="entry name" value="MS_channel_1st"/>
</dbReference>
<dbReference type="Proteomes" id="UP000586093">
    <property type="component" value="Unassembled WGS sequence"/>
</dbReference>
<organism evidence="13 14">
    <name type="scientific">Aquariibacter albus</name>
    <dbReference type="NCBI Taxonomy" id="2759899"/>
    <lineage>
        <taxon>Bacteria</taxon>
        <taxon>Pseudomonadati</taxon>
        <taxon>Pseudomonadota</taxon>
        <taxon>Betaproteobacteria</taxon>
        <taxon>Burkholderiales</taxon>
        <taxon>Sphaerotilaceae</taxon>
        <taxon>Aquariibacter</taxon>
    </lineage>
</organism>
<evidence type="ECO:0000256" key="6">
    <source>
        <dbReference type="ARBA" id="ARBA00023136"/>
    </source>
</evidence>
<dbReference type="InterPro" id="IPR011066">
    <property type="entry name" value="MscS_channel_C_sf"/>
</dbReference>
<evidence type="ECO:0000259" key="12">
    <source>
        <dbReference type="Pfam" id="PF21088"/>
    </source>
</evidence>
<keyword evidence="9" id="KW-0732">Signal</keyword>
<dbReference type="InterPro" id="IPR049278">
    <property type="entry name" value="MS_channel_C"/>
</dbReference>
<dbReference type="EMBL" id="JACIVI010000001">
    <property type="protein sequence ID" value="MBB1160988.1"/>
    <property type="molecule type" value="Genomic_DNA"/>
</dbReference>
<gene>
    <name evidence="13" type="ORF">H4F90_03215</name>
</gene>
<evidence type="ECO:0000256" key="3">
    <source>
        <dbReference type="ARBA" id="ARBA00022475"/>
    </source>
</evidence>
<evidence type="ECO:0000313" key="13">
    <source>
        <dbReference type="EMBL" id="MBB1160988.1"/>
    </source>
</evidence>
<dbReference type="GO" id="GO:0005886">
    <property type="term" value="C:plasma membrane"/>
    <property type="evidence" value="ECO:0007669"/>
    <property type="project" value="UniProtKB-SubCell"/>
</dbReference>
<feature type="signal peptide" evidence="9">
    <location>
        <begin position="1"/>
        <end position="19"/>
    </location>
</feature>
<evidence type="ECO:0000259" key="10">
    <source>
        <dbReference type="Pfam" id="PF00924"/>
    </source>
</evidence>